<dbReference type="Proteomes" id="UP000027616">
    <property type="component" value="Chromosome I"/>
</dbReference>
<feature type="coiled-coil region" evidence="1">
    <location>
        <begin position="227"/>
        <end position="261"/>
    </location>
</feature>
<dbReference type="EMBL" id="HG934468">
    <property type="protein sequence ID" value="CDN30641.1"/>
    <property type="molecule type" value="Genomic_DNA"/>
</dbReference>
<proteinExistence type="predicted"/>
<dbReference type="KEGG" id="rbc:BN938_0536"/>
<keyword evidence="1" id="KW-0175">Coiled coil</keyword>
<protein>
    <submittedName>
        <fullName evidence="2">Uncharacterized protein</fullName>
    </submittedName>
</protein>
<keyword evidence="3" id="KW-1185">Reference proteome</keyword>
<dbReference type="HOGENOM" id="CLU_465263_0_0_10"/>
<evidence type="ECO:0000313" key="3">
    <source>
        <dbReference type="Proteomes" id="UP000027616"/>
    </source>
</evidence>
<organism evidence="2 3">
    <name type="scientific">Mucinivorans hirudinis</name>
    <dbReference type="NCBI Taxonomy" id="1433126"/>
    <lineage>
        <taxon>Bacteria</taxon>
        <taxon>Pseudomonadati</taxon>
        <taxon>Bacteroidota</taxon>
        <taxon>Bacteroidia</taxon>
        <taxon>Bacteroidales</taxon>
        <taxon>Rikenellaceae</taxon>
        <taxon>Mucinivorans</taxon>
    </lineage>
</organism>
<evidence type="ECO:0000313" key="2">
    <source>
        <dbReference type="EMBL" id="CDN30641.1"/>
    </source>
</evidence>
<dbReference type="eggNOG" id="COG1106">
    <property type="taxonomic scope" value="Bacteria"/>
</dbReference>
<dbReference type="STRING" id="1433126.BN938_0536"/>
<accession>A0A060R6F9</accession>
<gene>
    <name evidence="2" type="ORF">BN938_0536</name>
</gene>
<sequence length="586" mass="69015">MIDLDNYFGPYLTNFTVSIRQKGLELFNEKRLANYSTEQKVIDDLLAQTQYRLNRLKESHQLNNYTEIELQYAERRIEDKLKHDIQLWHIIQDKRPYTDSPKDISDWIVTLDYGLLSFDRYKQKIDKTVKIGVCLHPNDLISMLQFWVPRTQNFENAILGNLRLPFLFKETDSDGEKVSLKILEALSFYAGSDDFSSEQIVEILTNNAIRQKIKPSSTVESNAELIKEEIFKKYDEASQKLKEEEHKNSLLNETVSNIQTQLSELTTIVSSYIEKGQKRTEEILIAYQNEKVAEIAQKKKEIENQIEICTKIKDQYDDLIERARKEFSRECGTFSIKLKTLFNKDKLNVIEKSIHDKYYEKTKVDENNDQLIKLNQELKNLLVPNEKENIIIFCENKNAAIFNKLGFSRIHFQPETNSNSVYIKVSANPLLFGLRDRDFLSDNEISKIKKKHSNYFILDYYCYENYLYHPSNIAELKIEGLNIDDYTKEIIRQKNEKRDNVLLKLKTSRNGYEEFRIKEDKFKDSNEESIIANIDSDDVDIFLKSFSLKDDFNKKILEQFHITEDKLSSTNWFKEQINKLLSAIVP</sequence>
<evidence type="ECO:0000256" key="1">
    <source>
        <dbReference type="SAM" id="Coils"/>
    </source>
</evidence>
<dbReference type="AlphaFoldDB" id="A0A060R6F9"/>
<name>A0A060R6F9_9BACT</name>
<reference evidence="2 3" key="1">
    <citation type="journal article" date="2015" name="Genome Announc.">
        <title>Complete Genome Sequence of the Novel Leech Symbiont Mucinivorans hirudinis M3T.</title>
        <authorList>
            <person name="Nelson M.C."/>
            <person name="Bomar L."/>
            <person name="Graf J."/>
        </authorList>
    </citation>
    <scope>NUCLEOTIDE SEQUENCE [LARGE SCALE GENOMIC DNA]</scope>
    <source>
        <strain evidence="3">M3</strain>
    </source>
</reference>
<dbReference type="OrthoDB" id="9805802at2"/>